<evidence type="ECO:0000313" key="5">
    <source>
        <dbReference type="Proteomes" id="UP000053664"/>
    </source>
</evidence>
<reference evidence="4 5" key="1">
    <citation type="journal article" date="2013" name="Plant Cell">
        <title>The transition from a phytopathogenic smut ancestor to an anamorphic biocontrol agent deciphered by comparative whole-genome analysis.</title>
        <authorList>
            <person name="Lefebvre F."/>
            <person name="Joly D.L."/>
            <person name="Labbe C."/>
            <person name="Teichmann B."/>
            <person name="Linning R."/>
            <person name="Belzile F."/>
            <person name="Bakkeren G."/>
            <person name="Belanger R.R."/>
        </authorList>
    </citation>
    <scope>NUCLEOTIDE SEQUENCE [LARGE SCALE GENOMIC DNA]</scope>
    <source>
        <strain evidence="4 5">PF-1</strain>
    </source>
</reference>
<dbReference type="Proteomes" id="UP000053664">
    <property type="component" value="Unassembled WGS sequence"/>
</dbReference>
<dbReference type="PRINTS" id="PR00080">
    <property type="entry name" value="SDRFAMILY"/>
</dbReference>
<dbReference type="OrthoDB" id="1888931at2759"/>
<proteinExistence type="inferred from homology"/>
<dbReference type="InterPro" id="IPR036291">
    <property type="entry name" value="NAD(P)-bd_dom_sf"/>
</dbReference>
<dbReference type="HOGENOM" id="CLU_010194_1_1_1"/>
<protein>
    <recommendedName>
        <fullName evidence="6">NADP-dependent mannitol dehydrogenase</fullName>
    </recommendedName>
</protein>
<name>A0A061HCI2_9BASI</name>
<dbReference type="EMBL" id="KE361630">
    <property type="protein sequence ID" value="EPQ29750.1"/>
    <property type="molecule type" value="Genomic_DNA"/>
</dbReference>
<dbReference type="PANTHER" id="PTHR43008:SF6">
    <property type="entry name" value="NADP-DEPENDENT MANNITOL DEHYDROGENASE"/>
    <property type="match status" value="1"/>
</dbReference>
<dbReference type="FunFam" id="3.40.50.720:FF:000084">
    <property type="entry name" value="Short-chain dehydrogenase reductase"/>
    <property type="match status" value="1"/>
</dbReference>
<gene>
    <name evidence="4" type="ORF">PFL1_02969</name>
</gene>
<dbReference type="PRINTS" id="PR00081">
    <property type="entry name" value="GDHRDH"/>
</dbReference>
<dbReference type="KEGG" id="pfp:PFL1_02969"/>
<dbReference type="InterPro" id="IPR020904">
    <property type="entry name" value="Sc_DH/Rdtase_CS"/>
</dbReference>
<organism evidence="4 5">
    <name type="scientific">Pseudozyma flocculosa PF-1</name>
    <dbReference type="NCBI Taxonomy" id="1277687"/>
    <lineage>
        <taxon>Eukaryota</taxon>
        <taxon>Fungi</taxon>
        <taxon>Dikarya</taxon>
        <taxon>Basidiomycota</taxon>
        <taxon>Ustilaginomycotina</taxon>
        <taxon>Ustilaginomycetes</taxon>
        <taxon>Ustilaginales</taxon>
        <taxon>Ustilaginaceae</taxon>
        <taxon>Pseudozyma</taxon>
    </lineage>
</organism>
<dbReference type="RefSeq" id="XP_007878672.1">
    <property type="nucleotide sequence ID" value="XM_007880481.1"/>
</dbReference>
<dbReference type="GO" id="GO:0016616">
    <property type="term" value="F:oxidoreductase activity, acting on the CH-OH group of donors, NAD or NADP as acceptor"/>
    <property type="evidence" value="ECO:0007669"/>
    <property type="project" value="UniProtKB-ARBA"/>
</dbReference>
<dbReference type="GeneID" id="19317081"/>
<evidence type="ECO:0000313" key="4">
    <source>
        <dbReference type="EMBL" id="EPQ29750.1"/>
    </source>
</evidence>
<evidence type="ECO:0000256" key="2">
    <source>
        <dbReference type="ARBA" id="ARBA00022857"/>
    </source>
</evidence>
<accession>A0A061HCI2</accession>
<dbReference type="InterPro" id="IPR002347">
    <property type="entry name" value="SDR_fam"/>
</dbReference>
<sequence>MFTIDFKDKLFVVTGGNRGIGLAISTAIAGAGGNLAILYRSSTNAEQVAADLASEHGISAKAYRCDVSVMKDVRQTIKAVVQDLGPIAGCVANAGVATVKPAIEIEDREEFDFMFGTNVLGVFNTAQTVARHWVETGYKNGSIVIISSMSSQIYNQVGLNEPLCHVFYNSSKAAVSSLGKNLAAEWSRYGIRVNMVSPGYVRTEQSGVHPEEARRFQAASVPLQRYSEPEEQTAQVILLLSEHASYQTGSEVFVDGGCLIY</sequence>
<dbReference type="AlphaFoldDB" id="A0A061HCI2"/>
<dbReference type="eggNOG" id="KOG0725">
    <property type="taxonomic scope" value="Eukaryota"/>
</dbReference>
<keyword evidence="3" id="KW-0560">Oxidoreductase</keyword>
<dbReference type="GO" id="GO:0050664">
    <property type="term" value="F:oxidoreductase activity, acting on NAD(P)H, oxygen as acceptor"/>
    <property type="evidence" value="ECO:0007669"/>
    <property type="project" value="TreeGrafter"/>
</dbReference>
<evidence type="ECO:0000256" key="3">
    <source>
        <dbReference type="ARBA" id="ARBA00023002"/>
    </source>
</evidence>
<evidence type="ECO:0000256" key="1">
    <source>
        <dbReference type="ARBA" id="ARBA00006484"/>
    </source>
</evidence>
<dbReference type="PROSITE" id="PS00061">
    <property type="entry name" value="ADH_SHORT"/>
    <property type="match status" value="1"/>
</dbReference>
<comment type="similarity">
    <text evidence="1">Belongs to the short-chain dehydrogenases/reductases (SDR) family.</text>
</comment>
<dbReference type="SUPFAM" id="SSF51735">
    <property type="entry name" value="NAD(P)-binding Rossmann-fold domains"/>
    <property type="match status" value="1"/>
</dbReference>
<evidence type="ECO:0008006" key="6">
    <source>
        <dbReference type="Google" id="ProtNLM"/>
    </source>
</evidence>
<dbReference type="Pfam" id="PF13561">
    <property type="entry name" value="adh_short_C2"/>
    <property type="match status" value="1"/>
</dbReference>
<dbReference type="PANTHER" id="PTHR43008">
    <property type="entry name" value="BENZIL REDUCTASE"/>
    <property type="match status" value="1"/>
</dbReference>
<keyword evidence="2" id="KW-0521">NADP</keyword>
<dbReference type="Gene3D" id="3.40.50.720">
    <property type="entry name" value="NAD(P)-binding Rossmann-like Domain"/>
    <property type="match status" value="1"/>
</dbReference>